<dbReference type="HOGENOM" id="CLU_3169814_0_0_9"/>
<proteinExistence type="predicted"/>
<dbReference type="KEGG" id="lki:LKI_09515"/>
<evidence type="ECO:0000313" key="2">
    <source>
        <dbReference type="Proteomes" id="UP000002362"/>
    </source>
</evidence>
<name>D5T4H1_LEUKI</name>
<reference evidence="1 2" key="1">
    <citation type="journal article" date="2010" name="J. Bacteriol.">
        <title>Complete genome sequence analysis of Leuconostoc kimchii IMSNU 11154.</title>
        <authorList>
            <person name="Oh H.M."/>
            <person name="Cho Y.J."/>
            <person name="Kim B.K."/>
            <person name="Roe J.H."/>
            <person name="Kang S.O."/>
            <person name="Nahm B.H."/>
            <person name="Jeong G."/>
            <person name="Han H.U."/>
            <person name="Chun J."/>
        </authorList>
    </citation>
    <scope>NUCLEOTIDE SEQUENCE [LARGE SCALE GENOMIC DNA]</scope>
    <source>
        <strain evidence="2">IMSNU 11154 / KCTC 2386 / IH25</strain>
    </source>
</reference>
<dbReference type="Proteomes" id="UP000002362">
    <property type="component" value="Chromosome"/>
</dbReference>
<sequence>MLTGEAMYVDEKILDEVEARIVEVESNSIEPVNINRRVDFVREFVNV</sequence>
<gene>
    <name evidence="1" type="ordered locus">LKI_09515</name>
</gene>
<dbReference type="EMBL" id="CP001758">
    <property type="protein sequence ID" value="ADG41442.1"/>
    <property type="molecule type" value="Genomic_DNA"/>
</dbReference>
<dbReference type="STRING" id="762051.LKI_09515"/>
<dbReference type="AlphaFoldDB" id="D5T4H1"/>
<evidence type="ECO:0000313" key="1">
    <source>
        <dbReference type="EMBL" id="ADG41442.1"/>
    </source>
</evidence>
<organism evidence="1 2">
    <name type="scientific">Leuconostoc kimchii (strain IMSNU 11154 / KCTC 2386 / IH25)</name>
    <dbReference type="NCBI Taxonomy" id="762051"/>
    <lineage>
        <taxon>Bacteria</taxon>
        <taxon>Bacillati</taxon>
        <taxon>Bacillota</taxon>
        <taxon>Bacilli</taxon>
        <taxon>Lactobacillales</taxon>
        <taxon>Lactobacillaceae</taxon>
        <taxon>Leuconostoc</taxon>
    </lineage>
</organism>
<protein>
    <submittedName>
        <fullName evidence="1">Uncharacterized protein</fullName>
    </submittedName>
</protein>
<accession>D5T4H1</accession>
<dbReference type="PATRIC" id="fig|762051.18.peg.1914"/>